<dbReference type="Proteomes" id="UP000681526">
    <property type="component" value="Unassembled WGS sequence"/>
</dbReference>
<reference evidence="1 2" key="1">
    <citation type="submission" date="2021-04" db="EMBL/GenBank/DDBJ databases">
        <authorList>
            <person name="Rakotoarivonina H."/>
        </authorList>
    </citation>
    <scope>NUCLEOTIDE SEQUENCE [LARGE SCALE GENOMIC DNA]</scope>
    <source>
        <strain evidence="1 2">XE</strain>
    </source>
</reference>
<dbReference type="EMBL" id="CAJRAY010000050">
    <property type="protein sequence ID" value="CAG5087791.1"/>
    <property type="molecule type" value="Genomic_DNA"/>
</dbReference>
<accession>A0ABN7S3C5</accession>
<dbReference type="Gene3D" id="3.40.50.300">
    <property type="entry name" value="P-loop containing nucleotide triphosphate hydrolases"/>
    <property type="match status" value="1"/>
</dbReference>
<dbReference type="InterPro" id="IPR027417">
    <property type="entry name" value="P-loop_NTPase"/>
</dbReference>
<protein>
    <submittedName>
        <fullName evidence="1">Conserved domain protein</fullName>
    </submittedName>
</protein>
<sequence length="1117" mass="129998">MLQLKHQFRSSINLQLDMKDERLLNQYILSPSHSEVFRGVVESVLFGGTRSHLLIGPYGTGKTFVATILCQLLSKQFSSNWRTSLLSQAERIDPKLAESLRAVENLNLQYIPVVINGKTGSIRTIIGRALYRIMKQEGIDITLPNEVSFILNTVDRWEKLYPSTFALLIENISKNQLTWDEWITRVENGDEEVIKRFIEFYPTVTSGTPWAIEHEDYFIENIDHLTRKLAERGKGILIVYDEFGRFLQTLEGSDALRNMQDLQDLAEYSNHTENMQLLLVGHRYIRHYAVNSRESIRTEFEKVEKRFRSYTLENDNATYLLLAQQAAADINALSLTKTGNLESLETLQRFPLFSEYTTYQLDQNILKSLYPLHPVGVAILPELSNIFGQNERTLFSFFTDYSRHSIREHVEHDQGYYYVDKLFHFFELAKAETWDQPSLTLYHIVEPFIDKRDPIQSRIVELITLWSVVRFTQRQPLTTEFISFALGIPAELVENALNQLAAAKVSRFNQIRNQWELFDGSSVDLEAVIQDRLATITLESESLISILEQHMPYSYVLPYEYNESVDMIRYADLHFVEASALTDQEKLATFDADDLVFFAVFTEEQQLHEFFETSGQLNHSHIIAVPTFTIESIQPSLKRFYAVKRLLTDTEFLSLDSRIKNELQYLLQETSVKISTFVERYFNYKELHWWVSGERRQINNLQGLEQLITERMHAKFHRTLTIRNEAFNRKRISAIQRRALIDVIDRLIAQPSEPQLGIQGYGPNYLIYVSVLKNNDYAYDQDGRISCNAALRELQNDLKEMLHHQPVGRLSDLIRIFKDEPYGIRNPVIPLLFVALLRDVWNQLMFYAHDMLTSHLSGAAIIEMIENSTNYEYRFYDMTREEKQLLLRIGDIFSFPSEASSSFVHMSEALLRWLRTLPKFTLITDQVSEQTRKIRAAIRSSEVDPFKHMRNLLTMVDDIEAAKQELECFIQSNEIELESQLCKIVTKPSINDFLSEIKKHKIELIGSNSKLSTVPDDLEISPIDRLVEHLIGVSRTEWSDATQELFIKQFQYEWQLMKAPTITEAQIEFEMDTPIELSKKATVVYTNVKNLLKYAGRDLTTLEIRHLLMKIMQEYDA</sequence>
<comment type="caution">
    <text evidence="1">The sequence shown here is derived from an EMBL/GenBank/DDBJ whole genome shotgun (WGS) entry which is preliminary data.</text>
</comment>
<keyword evidence="2" id="KW-1185">Reference proteome</keyword>
<evidence type="ECO:0000313" key="2">
    <source>
        <dbReference type="Proteomes" id="UP000681526"/>
    </source>
</evidence>
<dbReference type="RefSeq" id="WP_213484691.1">
    <property type="nucleotide sequence ID" value="NZ_CAJRAY010000050.1"/>
</dbReference>
<proteinExistence type="predicted"/>
<dbReference type="SUPFAM" id="SSF52540">
    <property type="entry name" value="P-loop containing nucleoside triphosphate hydrolases"/>
    <property type="match status" value="1"/>
</dbReference>
<gene>
    <name evidence="1" type="primary">txxe 1806</name>
    <name evidence="1" type="ORF">TXXE_11210</name>
</gene>
<organism evidence="1 2">
    <name type="scientific">Thermobacillus xylanilyticus</name>
    <dbReference type="NCBI Taxonomy" id="76633"/>
    <lineage>
        <taxon>Bacteria</taxon>
        <taxon>Bacillati</taxon>
        <taxon>Bacillota</taxon>
        <taxon>Bacilli</taxon>
        <taxon>Bacillales</taxon>
        <taxon>Paenibacillaceae</taxon>
        <taxon>Thermobacillus</taxon>
    </lineage>
</organism>
<name>A0ABN7S3C5_THEXY</name>
<evidence type="ECO:0000313" key="1">
    <source>
        <dbReference type="EMBL" id="CAG5087791.1"/>
    </source>
</evidence>